<feature type="region of interest" description="Disordered" evidence="1">
    <location>
        <begin position="1"/>
        <end position="58"/>
    </location>
</feature>
<evidence type="ECO:0000313" key="2">
    <source>
        <dbReference type="EMBL" id="CAL5220069.1"/>
    </source>
</evidence>
<evidence type="ECO:0000256" key="1">
    <source>
        <dbReference type="SAM" id="MobiDB-lite"/>
    </source>
</evidence>
<evidence type="ECO:0000313" key="3">
    <source>
        <dbReference type="Proteomes" id="UP001497392"/>
    </source>
</evidence>
<name>A0ABP1FN41_9CHLO</name>
<gene>
    <name evidence="2" type="primary">g2020</name>
    <name evidence="2" type="ORF">VP750_LOCUS1728</name>
</gene>
<reference evidence="2 3" key="1">
    <citation type="submission" date="2024-06" db="EMBL/GenBank/DDBJ databases">
        <authorList>
            <person name="Kraege A."/>
            <person name="Thomma B."/>
        </authorList>
    </citation>
    <scope>NUCLEOTIDE SEQUENCE [LARGE SCALE GENOMIC DNA]</scope>
</reference>
<comment type="caution">
    <text evidence="2">The sequence shown here is derived from an EMBL/GenBank/DDBJ whole genome shotgun (WGS) entry which is preliminary data.</text>
</comment>
<dbReference type="EMBL" id="CAXHTA020000003">
    <property type="protein sequence ID" value="CAL5220069.1"/>
    <property type="molecule type" value="Genomic_DNA"/>
</dbReference>
<accession>A0ABP1FN41</accession>
<organism evidence="2 3">
    <name type="scientific">Coccomyxa viridis</name>
    <dbReference type="NCBI Taxonomy" id="1274662"/>
    <lineage>
        <taxon>Eukaryota</taxon>
        <taxon>Viridiplantae</taxon>
        <taxon>Chlorophyta</taxon>
        <taxon>core chlorophytes</taxon>
        <taxon>Trebouxiophyceae</taxon>
        <taxon>Trebouxiophyceae incertae sedis</taxon>
        <taxon>Coccomyxaceae</taxon>
        <taxon>Coccomyxa</taxon>
    </lineage>
</organism>
<proteinExistence type="predicted"/>
<feature type="compositionally biased region" description="Polar residues" evidence="1">
    <location>
        <begin position="11"/>
        <end position="31"/>
    </location>
</feature>
<keyword evidence="3" id="KW-1185">Reference proteome</keyword>
<feature type="region of interest" description="Disordered" evidence="1">
    <location>
        <begin position="205"/>
        <end position="238"/>
    </location>
</feature>
<protein>
    <submittedName>
        <fullName evidence="2">G2020 protein</fullName>
    </submittedName>
</protein>
<dbReference type="Proteomes" id="UP001497392">
    <property type="component" value="Unassembled WGS sequence"/>
</dbReference>
<sequence>MDMQRMDSDPFSANATSQLSSDFKSAVSTSPLEHRLHRKSRLDQAHSAALQSNKRPRNSDLNQAPLLCHVSPVWLEVSQQERYLLLEDEETGDMLMPLIYMKSVFEVNYSRKLSSLKNRLVVLPSDQELSVARSNTYLYWQWAFESPPNVKLLGHLRLILLPIVYNAMAAKENLRALPLFIALQQAMRASAYDQLLRHPSTEPITLQQREPGAGGENHHGEGQAAGSTAGSRDGSPAPVQLFYGPRDMDATAAKYMSPFKEAEETYGSAKCHRMQHSVSHHDLGQTAAKVSGTVRHVMEQPGLSELREDLKDFKRRAEAQIESVTGELAIVKNCIMQLYNVLLPGKFAMQHLQAAPAMPPIPSSAQNFPPPMQPLPQPQPLQMVSSTHYGAPQHPGHPHLAAGSGQGAHSLQNMPGRSFSPAQAMAVAPGQIHSSCSIESLVSGAGGVPEGSHQSSATVMASRNMATMPQQPSMQLGPDGVSLAAMQGLQPYLQATGSQGLSNNLLQSHPSLQGALGGGGAALGLQMQQQLSTSQQFPPNMPLRGTMESLVSSRFANQGGPFPPPQLADMADPAMHMPPMPWGR</sequence>